<accession>A0A4Y5YYJ3</accession>
<dbReference type="PANTHER" id="PTHR30558">
    <property type="entry name" value="EXBD MEMBRANE COMPONENT OF PMF-DRIVEN MACROMOLECULE IMPORT SYSTEM"/>
    <property type="match status" value="1"/>
</dbReference>
<dbReference type="GO" id="GO:0022857">
    <property type="term" value="F:transmembrane transporter activity"/>
    <property type="evidence" value="ECO:0007669"/>
    <property type="project" value="InterPro"/>
</dbReference>
<keyword evidence="7" id="KW-0653">Protein transport</keyword>
<evidence type="ECO:0000256" key="5">
    <source>
        <dbReference type="ARBA" id="ARBA00022989"/>
    </source>
</evidence>
<evidence type="ECO:0000256" key="8">
    <source>
        <dbReference type="SAM" id="Phobius"/>
    </source>
</evidence>
<evidence type="ECO:0000256" key="7">
    <source>
        <dbReference type="RuleBase" id="RU003879"/>
    </source>
</evidence>
<dbReference type="Proteomes" id="UP000316093">
    <property type="component" value="Chromosome"/>
</dbReference>
<dbReference type="Pfam" id="PF02472">
    <property type="entry name" value="ExbD"/>
    <property type="match status" value="1"/>
</dbReference>
<dbReference type="OrthoDB" id="9793581at2"/>
<dbReference type="InterPro" id="IPR003400">
    <property type="entry name" value="ExbD"/>
</dbReference>
<feature type="transmembrane region" description="Helical" evidence="8">
    <location>
        <begin position="58"/>
        <end position="80"/>
    </location>
</feature>
<evidence type="ECO:0000256" key="3">
    <source>
        <dbReference type="ARBA" id="ARBA00022475"/>
    </source>
</evidence>
<keyword evidence="7" id="KW-0813">Transport</keyword>
<evidence type="ECO:0000313" key="9">
    <source>
        <dbReference type="EMBL" id="QDE37927.1"/>
    </source>
</evidence>
<reference evidence="9 10" key="1">
    <citation type="submission" date="2019-06" db="EMBL/GenBank/DDBJ databases">
        <title>A complete genome sequence for Luteibacter pinisoli MAH-14.</title>
        <authorList>
            <person name="Baltrus D.A."/>
        </authorList>
    </citation>
    <scope>NUCLEOTIDE SEQUENCE [LARGE SCALE GENOMIC DNA]</scope>
    <source>
        <strain evidence="9 10">MAH-14</strain>
    </source>
</reference>
<dbReference type="GO" id="GO:0015031">
    <property type="term" value="P:protein transport"/>
    <property type="evidence" value="ECO:0007669"/>
    <property type="project" value="UniProtKB-KW"/>
</dbReference>
<dbReference type="GO" id="GO:0005886">
    <property type="term" value="C:plasma membrane"/>
    <property type="evidence" value="ECO:0007669"/>
    <property type="project" value="UniProtKB-SubCell"/>
</dbReference>
<gene>
    <name evidence="9" type="ORF">FIV34_01280</name>
</gene>
<keyword evidence="3" id="KW-1003">Cell membrane</keyword>
<sequence length="185" mass="20575">MRRASGVGLLPRLQIPHHCLWSRAGTAGRRFVAHPLRTYDGRRDTVRIDLGDDQEPEIGLVALIDCIFFLLMFFMVATTFKQNEDKQRNRSIPVDLPKAAATFRADEASSTGVLITVARDGAIYVDGVATTQGQLKSRLRDLAAHDTHAIVRIDGDRRAQFQDVVSVMDMCAFEGLTNLAVHVRD</sequence>
<protein>
    <submittedName>
        <fullName evidence="9">Biopolymer transporter ExbD</fullName>
    </submittedName>
</protein>
<comment type="similarity">
    <text evidence="2 7">Belongs to the ExbD/TolR family.</text>
</comment>
<dbReference type="KEGG" id="lpy:FIV34_01280"/>
<name>A0A4Y5YYJ3_9GAMM</name>
<dbReference type="EMBL" id="CP041046">
    <property type="protein sequence ID" value="QDE37927.1"/>
    <property type="molecule type" value="Genomic_DNA"/>
</dbReference>
<dbReference type="AlphaFoldDB" id="A0A4Y5YYJ3"/>
<evidence type="ECO:0000256" key="4">
    <source>
        <dbReference type="ARBA" id="ARBA00022692"/>
    </source>
</evidence>
<evidence type="ECO:0000256" key="2">
    <source>
        <dbReference type="ARBA" id="ARBA00005811"/>
    </source>
</evidence>
<keyword evidence="4 7" id="KW-0812">Transmembrane</keyword>
<organism evidence="9 10">
    <name type="scientific">Luteibacter pinisoli</name>
    <dbReference type="NCBI Taxonomy" id="2589080"/>
    <lineage>
        <taxon>Bacteria</taxon>
        <taxon>Pseudomonadati</taxon>
        <taxon>Pseudomonadota</taxon>
        <taxon>Gammaproteobacteria</taxon>
        <taxon>Lysobacterales</taxon>
        <taxon>Rhodanobacteraceae</taxon>
        <taxon>Luteibacter</taxon>
    </lineage>
</organism>
<dbReference type="Gene3D" id="3.30.420.270">
    <property type="match status" value="1"/>
</dbReference>
<proteinExistence type="inferred from homology"/>
<keyword evidence="5 8" id="KW-1133">Transmembrane helix</keyword>
<evidence type="ECO:0000256" key="6">
    <source>
        <dbReference type="ARBA" id="ARBA00023136"/>
    </source>
</evidence>
<keyword evidence="10" id="KW-1185">Reference proteome</keyword>
<evidence type="ECO:0000256" key="1">
    <source>
        <dbReference type="ARBA" id="ARBA00004162"/>
    </source>
</evidence>
<dbReference type="PANTHER" id="PTHR30558:SF3">
    <property type="entry name" value="BIOPOLYMER TRANSPORT PROTEIN EXBD-RELATED"/>
    <property type="match status" value="1"/>
</dbReference>
<keyword evidence="6 8" id="KW-0472">Membrane</keyword>
<evidence type="ECO:0000313" key="10">
    <source>
        <dbReference type="Proteomes" id="UP000316093"/>
    </source>
</evidence>
<comment type="subcellular location">
    <subcellularLocation>
        <location evidence="1">Cell membrane</location>
        <topology evidence="1">Single-pass membrane protein</topology>
    </subcellularLocation>
    <subcellularLocation>
        <location evidence="7">Cell membrane</location>
        <topology evidence="7">Single-pass type II membrane protein</topology>
    </subcellularLocation>
</comment>